<organism evidence="15 16">
    <name type="scientific">Halotia branconii CENA392</name>
    <dbReference type="NCBI Taxonomy" id="1539056"/>
    <lineage>
        <taxon>Bacteria</taxon>
        <taxon>Bacillati</taxon>
        <taxon>Cyanobacteriota</taxon>
        <taxon>Cyanophyceae</taxon>
        <taxon>Nostocales</taxon>
        <taxon>Nodulariaceae</taxon>
        <taxon>Halotia</taxon>
    </lineage>
</organism>
<evidence type="ECO:0000256" key="3">
    <source>
        <dbReference type="ARBA" id="ARBA00012438"/>
    </source>
</evidence>
<evidence type="ECO:0000256" key="1">
    <source>
        <dbReference type="ARBA" id="ARBA00000085"/>
    </source>
</evidence>
<keyword evidence="4" id="KW-0597">Phosphoprotein</keyword>
<dbReference type="EMBL" id="CP124543">
    <property type="protein sequence ID" value="WGV27349.1"/>
    <property type="molecule type" value="Genomic_DNA"/>
</dbReference>
<gene>
    <name evidence="15" type="ORF">QI031_07635</name>
</gene>
<protein>
    <recommendedName>
        <fullName evidence="3">histidine kinase</fullName>
        <ecNumber evidence="3">2.7.13.3</ecNumber>
    </recommendedName>
</protein>
<dbReference type="InterPro" id="IPR036890">
    <property type="entry name" value="HATPase_C_sf"/>
</dbReference>
<evidence type="ECO:0000256" key="5">
    <source>
        <dbReference type="ARBA" id="ARBA00022679"/>
    </source>
</evidence>
<dbReference type="GO" id="GO:0005524">
    <property type="term" value="F:ATP binding"/>
    <property type="evidence" value="ECO:0007669"/>
    <property type="project" value="UniProtKB-KW"/>
</dbReference>
<keyword evidence="10 12" id="KW-0472">Membrane</keyword>
<dbReference type="GO" id="GO:0000155">
    <property type="term" value="F:phosphorelay sensor kinase activity"/>
    <property type="evidence" value="ECO:0007669"/>
    <property type="project" value="InterPro"/>
</dbReference>
<dbReference type="InterPro" id="IPR036097">
    <property type="entry name" value="HisK_dim/P_sf"/>
</dbReference>
<comment type="subcellular location">
    <subcellularLocation>
        <location evidence="2">Membrane</location>
    </subcellularLocation>
</comment>
<evidence type="ECO:0000256" key="7">
    <source>
        <dbReference type="ARBA" id="ARBA00022777"/>
    </source>
</evidence>
<dbReference type="Gene3D" id="3.30.565.10">
    <property type="entry name" value="Histidine kinase-like ATPase, C-terminal domain"/>
    <property type="match status" value="1"/>
</dbReference>
<dbReference type="RefSeq" id="WP_281484586.1">
    <property type="nucleotide sequence ID" value="NZ_CP124543.1"/>
</dbReference>
<keyword evidence="15" id="KW-0547">Nucleotide-binding</keyword>
<evidence type="ECO:0000259" key="14">
    <source>
        <dbReference type="PROSITE" id="PS50885"/>
    </source>
</evidence>
<proteinExistence type="predicted"/>
<dbReference type="PANTHER" id="PTHR45436">
    <property type="entry name" value="SENSOR HISTIDINE KINASE YKOH"/>
    <property type="match status" value="1"/>
</dbReference>
<dbReference type="EC" id="2.7.13.3" evidence="3"/>
<dbReference type="InterPro" id="IPR003661">
    <property type="entry name" value="HisK_dim/P_dom"/>
</dbReference>
<keyword evidence="7" id="KW-0418">Kinase</keyword>
<keyword evidence="9" id="KW-0902">Two-component regulatory system</keyword>
<dbReference type="PRINTS" id="PR00344">
    <property type="entry name" value="BCTRLSENSOR"/>
</dbReference>
<dbReference type="PROSITE" id="PS50885">
    <property type="entry name" value="HAMP"/>
    <property type="match status" value="1"/>
</dbReference>
<accession>A0AAJ6NV79</accession>
<comment type="catalytic activity">
    <reaction evidence="1">
        <text>ATP + protein L-histidine = ADP + protein N-phospho-L-histidine.</text>
        <dbReference type="EC" id="2.7.13.3"/>
    </reaction>
</comment>
<comment type="function">
    <text evidence="11">Photoreceptor which exists in two forms that are reversibly interconvertible by light: the R form that absorbs maximally in the red region of the spectrum and the FR form that absorbs maximally in the far-red region.</text>
</comment>
<dbReference type="CDD" id="cd00082">
    <property type="entry name" value="HisKA"/>
    <property type="match status" value="1"/>
</dbReference>
<evidence type="ECO:0000256" key="2">
    <source>
        <dbReference type="ARBA" id="ARBA00004370"/>
    </source>
</evidence>
<dbReference type="GO" id="GO:0005886">
    <property type="term" value="C:plasma membrane"/>
    <property type="evidence" value="ECO:0007669"/>
    <property type="project" value="TreeGrafter"/>
</dbReference>
<dbReference type="FunFam" id="3.30.565.10:FF:000006">
    <property type="entry name" value="Sensor histidine kinase WalK"/>
    <property type="match status" value="1"/>
</dbReference>
<dbReference type="PROSITE" id="PS50109">
    <property type="entry name" value="HIS_KIN"/>
    <property type="match status" value="1"/>
</dbReference>
<dbReference type="InterPro" id="IPR050428">
    <property type="entry name" value="TCS_sensor_his_kinase"/>
</dbReference>
<dbReference type="InterPro" id="IPR003594">
    <property type="entry name" value="HATPase_dom"/>
</dbReference>
<keyword evidence="16" id="KW-1185">Reference proteome</keyword>
<evidence type="ECO:0000259" key="13">
    <source>
        <dbReference type="PROSITE" id="PS50109"/>
    </source>
</evidence>
<dbReference type="SMART" id="SM00304">
    <property type="entry name" value="HAMP"/>
    <property type="match status" value="1"/>
</dbReference>
<evidence type="ECO:0000313" key="15">
    <source>
        <dbReference type="EMBL" id="WGV27349.1"/>
    </source>
</evidence>
<keyword evidence="8 12" id="KW-1133">Transmembrane helix</keyword>
<dbReference type="Pfam" id="PF02518">
    <property type="entry name" value="HATPase_c"/>
    <property type="match status" value="1"/>
</dbReference>
<sequence>MKQLRSFRLRIALLSAALAGSTLVGFGAVSWFQIYNAKISRLDAELLNQLMRASRPPERKRSLREAALTPLRPELLPGFGTNTKTPIALLVLDADGKTVDKFNSLPADSEVNRLLLQRLQLTPIPPPPTRERPNPSLDIPPFRPLAPQLVTLQTTKTTWRIGTVKFPNSQVALAVSLQLVNQEMASIRNIFFVSIPIALLLVAVGAWLISAGALRPIAQLTGVIQQVTVKGLDQRIPIGTTDVEFVELIQVFNQMLSRLERSFTQASRFSADAAHELKTPLTILQGELERTLQQVDSGSEVQQRLSNLLDEVRRLSGIIRKLLLLSLADAGQMSLYLVEVDISQLLMEMVEDVELLAPHLSLQTDIPAGLKVQGDRDLLMQVLQNLLSNAIKYNLTNGWIKIYVKKMHTNIQITIANASKNIPQSDRDRLFDRFYRGDPARTRQVEGIGLGLSLAREIARAHRGDLTLNSISDEQTAFTLTLPMT</sequence>
<dbReference type="Gene3D" id="1.10.287.130">
    <property type="match status" value="1"/>
</dbReference>
<name>A0AAJ6NV79_9CYAN</name>
<dbReference type="InterPro" id="IPR003660">
    <property type="entry name" value="HAMP_dom"/>
</dbReference>
<reference evidence="15 16" key="1">
    <citation type="journal article" date="2023" name="Limnol Oceanogr Lett">
        <title>Environmental adaptations by the intertidal Antarctic cyanobacterium Halotia branconii CENA392 as revealed using long-read genome sequencing.</title>
        <authorList>
            <person name="Dextro R.B."/>
            <person name="Delbaje E."/>
            <person name="Freitas P.N.N."/>
            <person name="Geraldes V."/>
            <person name="Pinto E."/>
            <person name="Long P.F."/>
            <person name="Fiore M.F."/>
        </authorList>
    </citation>
    <scope>NUCLEOTIDE SEQUENCE [LARGE SCALE GENOMIC DNA]</scope>
    <source>
        <strain evidence="15 16">CENA392</strain>
    </source>
</reference>
<evidence type="ECO:0000313" key="16">
    <source>
        <dbReference type="Proteomes" id="UP001223520"/>
    </source>
</evidence>
<dbReference type="InterPro" id="IPR004358">
    <property type="entry name" value="Sig_transdc_His_kin-like_C"/>
</dbReference>
<dbReference type="Gene3D" id="6.10.340.10">
    <property type="match status" value="1"/>
</dbReference>
<evidence type="ECO:0000256" key="10">
    <source>
        <dbReference type="ARBA" id="ARBA00023136"/>
    </source>
</evidence>
<evidence type="ECO:0000256" key="11">
    <source>
        <dbReference type="ARBA" id="ARBA00055745"/>
    </source>
</evidence>
<feature type="transmembrane region" description="Helical" evidence="12">
    <location>
        <begin position="190"/>
        <end position="209"/>
    </location>
</feature>
<keyword evidence="15" id="KW-0067">ATP-binding</keyword>
<evidence type="ECO:0000256" key="4">
    <source>
        <dbReference type="ARBA" id="ARBA00022553"/>
    </source>
</evidence>
<dbReference type="Pfam" id="PF00672">
    <property type="entry name" value="HAMP"/>
    <property type="match status" value="1"/>
</dbReference>
<dbReference type="SUPFAM" id="SSF47384">
    <property type="entry name" value="Homodimeric domain of signal transducing histidine kinase"/>
    <property type="match status" value="1"/>
</dbReference>
<feature type="domain" description="Histidine kinase" evidence="13">
    <location>
        <begin position="272"/>
        <end position="485"/>
    </location>
</feature>
<evidence type="ECO:0000256" key="8">
    <source>
        <dbReference type="ARBA" id="ARBA00022989"/>
    </source>
</evidence>
<dbReference type="PANTHER" id="PTHR45436:SF5">
    <property type="entry name" value="SENSOR HISTIDINE KINASE TRCS"/>
    <property type="match status" value="1"/>
</dbReference>
<dbReference type="AlphaFoldDB" id="A0AAJ6NV79"/>
<keyword evidence="6 12" id="KW-0812">Transmembrane</keyword>
<feature type="domain" description="HAMP" evidence="14">
    <location>
        <begin position="211"/>
        <end position="264"/>
    </location>
</feature>
<evidence type="ECO:0000256" key="9">
    <source>
        <dbReference type="ARBA" id="ARBA00023012"/>
    </source>
</evidence>
<dbReference type="SMART" id="SM00388">
    <property type="entry name" value="HisKA"/>
    <property type="match status" value="1"/>
</dbReference>
<dbReference type="SUPFAM" id="SSF55874">
    <property type="entry name" value="ATPase domain of HSP90 chaperone/DNA topoisomerase II/histidine kinase"/>
    <property type="match status" value="1"/>
</dbReference>
<dbReference type="InterPro" id="IPR005467">
    <property type="entry name" value="His_kinase_dom"/>
</dbReference>
<dbReference type="CDD" id="cd06225">
    <property type="entry name" value="HAMP"/>
    <property type="match status" value="1"/>
</dbReference>
<evidence type="ECO:0000256" key="6">
    <source>
        <dbReference type="ARBA" id="ARBA00022692"/>
    </source>
</evidence>
<dbReference type="KEGG" id="hbq:QI031_07635"/>
<keyword evidence="5" id="KW-0808">Transferase</keyword>
<dbReference type="SMART" id="SM00387">
    <property type="entry name" value="HATPase_c"/>
    <property type="match status" value="1"/>
</dbReference>
<dbReference type="Pfam" id="PF00512">
    <property type="entry name" value="HisKA"/>
    <property type="match status" value="1"/>
</dbReference>
<dbReference type="Proteomes" id="UP001223520">
    <property type="component" value="Chromosome"/>
</dbReference>
<evidence type="ECO:0000256" key="12">
    <source>
        <dbReference type="SAM" id="Phobius"/>
    </source>
</evidence>